<protein>
    <submittedName>
        <fullName evidence="2">Uu.00g029620.m01.CDS01</fullName>
    </submittedName>
</protein>
<comment type="caution">
    <text evidence="2">The sequence shown here is derived from an EMBL/GenBank/DDBJ whole genome shotgun (WGS) entry which is preliminary data.</text>
</comment>
<name>A0AAI8V806_9PEZI</name>
<sequence>MALPYPRTSLLGLPAEIRLAIYKYVLAPCSFKDGYWQYLRRRNCEQPSDSPAVIEVLLVGSFSNEGYEGHYRWKGGGVGEQSNAGPGPRAAAEQGDHRYRSSSRPRHRRPWALARVYRTMHTETAPLLASIDLREVHFSFHAFTADDLRTWTRRMGPERTALLCRFSFEGYGWDCNEAVRRYREDVYVYSAGGHLILKNPFALTDVGWGVDDFYADLHTTAEFLLEILQLVIGGHNGALGIT</sequence>
<gene>
    <name evidence="2" type="ORF">KHLLAP_LOCUS577</name>
</gene>
<proteinExistence type="predicted"/>
<dbReference type="AlphaFoldDB" id="A0AAI8V806"/>
<keyword evidence="3" id="KW-1185">Reference proteome</keyword>
<accession>A0AAI8V806</accession>
<evidence type="ECO:0000256" key="1">
    <source>
        <dbReference type="SAM" id="MobiDB-lite"/>
    </source>
</evidence>
<reference evidence="2" key="1">
    <citation type="submission" date="2023-10" db="EMBL/GenBank/DDBJ databases">
        <authorList>
            <person name="Hackl T."/>
        </authorList>
    </citation>
    <scope>NUCLEOTIDE SEQUENCE</scope>
</reference>
<organism evidence="2 3">
    <name type="scientific">Anthostomella pinea</name>
    <dbReference type="NCBI Taxonomy" id="933095"/>
    <lineage>
        <taxon>Eukaryota</taxon>
        <taxon>Fungi</taxon>
        <taxon>Dikarya</taxon>
        <taxon>Ascomycota</taxon>
        <taxon>Pezizomycotina</taxon>
        <taxon>Sordariomycetes</taxon>
        <taxon>Xylariomycetidae</taxon>
        <taxon>Xylariales</taxon>
        <taxon>Xylariaceae</taxon>
        <taxon>Anthostomella</taxon>
    </lineage>
</organism>
<evidence type="ECO:0000313" key="2">
    <source>
        <dbReference type="EMBL" id="CAJ2500109.1"/>
    </source>
</evidence>
<evidence type="ECO:0000313" key="3">
    <source>
        <dbReference type="Proteomes" id="UP001295740"/>
    </source>
</evidence>
<dbReference type="Proteomes" id="UP001295740">
    <property type="component" value="Unassembled WGS sequence"/>
</dbReference>
<dbReference type="EMBL" id="CAUWAG010000003">
    <property type="protein sequence ID" value="CAJ2500109.1"/>
    <property type="molecule type" value="Genomic_DNA"/>
</dbReference>
<feature type="region of interest" description="Disordered" evidence="1">
    <location>
        <begin position="77"/>
        <end position="105"/>
    </location>
</feature>